<comment type="similarity">
    <text evidence="1">Belongs to the LysR transcriptional regulatory family.</text>
</comment>
<protein>
    <submittedName>
        <fullName evidence="7">LysR family transcriptional regulator</fullName>
    </submittedName>
</protein>
<dbReference type="EMBL" id="CP106982">
    <property type="protein sequence ID" value="UYF92709.1"/>
    <property type="molecule type" value="Genomic_DNA"/>
</dbReference>
<reference evidence="7" key="1">
    <citation type="submission" date="2022-09" db="EMBL/GenBank/DDBJ databases">
        <title>The genome sequence of Rhodococcus aetherivorans N1.</title>
        <authorList>
            <person name="Jiang W."/>
        </authorList>
    </citation>
    <scope>NUCLEOTIDE SEQUENCE</scope>
    <source>
        <strain evidence="7">N1</strain>
    </source>
</reference>
<dbReference type="GeneID" id="83622721"/>
<evidence type="ECO:0000256" key="1">
    <source>
        <dbReference type="ARBA" id="ARBA00009437"/>
    </source>
</evidence>
<dbReference type="PRINTS" id="PR00039">
    <property type="entry name" value="HTHLYSR"/>
</dbReference>
<dbReference type="GO" id="GO:0003700">
    <property type="term" value="F:DNA-binding transcription factor activity"/>
    <property type="evidence" value="ECO:0007669"/>
    <property type="project" value="InterPro"/>
</dbReference>
<dbReference type="AlphaFoldDB" id="A0AA46PEX7"/>
<evidence type="ECO:0000256" key="2">
    <source>
        <dbReference type="ARBA" id="ARBA00023015"/>
    </source>
</evidence>
<proteinExistence type="inferred from homology"/>
<dbReference type="GO" id="GO:0003677">
    <property type="term" value="F:DNA binding"/>
    <property type="evidence" value="ECO:0007669"/>
    <property type="project" value="UniProtKB-KW"/>
</dbReference>
<dbReference type="Gene3D" id="3.40.190.10">
    <property type="entry name" value="Periplasmic binding protein-like II"/>
    <property type="match status" value="2"/>
</dbReference>
<dbReference type="SUPFAM" id="SSF46785">
    <property type="entry name" value="Winged helix' DNA-binding domain"/>
    <property type="match status" value="1"/>
</dbReference>
<dbReference type="InterPro" id="IPR036390">
    <property type="entry name" value="WH_DNA-bd_sf"/>
</dbReference>
<gene>
    <name evidence="7" type="ORF">OCS65_19845</name>
</gene>
<dbReference type="PANTHER" id="PTHR30346">
    <property type="entry name" value="TRANSCRIPTIONAL DUAL REGULATOR HCAR-RELATED"/>
    <property type="match status" value="1"/>
</dbReference>
<evidence type="ECO:0000256" key="3">
    <source>
        <dbReference type="ARBA" id="ARBA00023125"/>
    </source>
</evidence>
<dbReference type="Pfam" id="PF03466">
    <property type="entry name" value="LysR_substrate"/>
    <property type="match status" value="1"/>
</dbReference>
<dbReference type="FunFam" id="1.10.10.10:FF:000001">
    <property type="entry name" value="LysR family transcriptional regulator"/>
    <property type="match status" value="1"/>
</dbReference>
<dbReference type="SUPFAM" id="SSF53850">
    <property type="entry name" value="Periplasmic binding protein-like II"/>
    <property type="match status" value="1"/>
</dbReference>
<accession>A0AA46PEX7</accession>
<dbReference type="Proteomes" id="UP001163947">
    <property type="component" value="Chromosome"/>
</dbReference>
<dbReference type="GO" id="GO:0032993">
    <property type="term" value="C:protein-DNA complex"/>
    <property type="evidence" value="ECO:0007669"/>
    <property type="project" value="TreeGrafter"/>
</dbReference>
<keyword evidence="2" id="KW-0805">Transcription regulation</keyword>
<dbReference type="PANTHER" id="PTHR30346:SF0">
    <property type="entry name" value="HCA OPERON TRANSCRIPTIONAL ACTIVATOR HCAR"/>
    <property type="match status" value="1"/>
</dbReference>
<dbReference type="Pfam" id="PF00126">
    <property type="entry name" value="HTH_1"/>
    <property type="match status" value="1"/>
</dbReference>
<keyword evidence="5" id="KW-0804">Transcription</keyword>
<evidence type="ECO:0000313" key="8">
    <source>
        <dbReference type="Proteomes" id="UP001163947"/>
    </source>
</evidence>
<evidence type="ECO:0000313" key="7">
    <source>
        <dbReference type="EMBL" id="UYF92709.1"/>
    </source>
</evidence>
<evidence type="ECO:0000256" key="5">
    <source>
        <dbReference type="ARBA" id="ARBA00023163"/>
    </source>
</evidence>
<dbReference type="InterPro" id="IPR036388">
    <property type="entry name" value="WH-like_DNA-bd_sf"/>
</dbReference>
<dbReference type="CDD" id="cd08414">
    <property type="entry name" value="PBP2_LTTR_aromatics_like"/>
    <property type="match status" value="1"/>
</dbReference>
<organism evidence="7 8">
    <name type="scientific">Rhodococcus aetherivorans</name>
    <dbReference type="NCBI Taxonomy" id="191292"/>
    <lineage>
        <taxon>Bacteria</taxon>
        <taxon>Bacillati</taxon>
        <taxon>Actinomycetota</taxon>
        <taxon>Actinomycetes</taxon>
        <taxon>Mycobacteriales</taxon>
        <taxon>Nocardiaceae</taxon>
        <taxon>Rhodococcus</taxon>
    </lineage>
</organism>
<dbReference type="PROSITE" id="PS50931">
    <property type="entry name" value="HTH_LYSR"/>
    <property type="match status" value="1"/>
</dbReference>
<keyword evidence="4" id="KW-0010">Activator</keyword>
<feature type="domain" description="HTH lysR-type" evidence="6">
    <location>
        <begin position="1"/>
        <end position="58"/>
    </location>
</feature>
<dbReference type="InterPro" id="IPR000847">
    <property type="entry name" value="LysR_HTH_N"/>
</dbReference>
<dbReference type="Gene3D" id="1.10.10.10">
    <property type="entry name" value="Winged helix-like DNA-binding domain superfamily/Winged helix DNA-binding domain"/>
    <property type="match status" value="1"/>
</dbReference>
<evidence type="ECO:0000256" key="4">
    <source>
        <dbReference type="ARBA" id="ARBA00023159"/>
    </source>
</evidence>
<dbReference type="InterPro" id="IPR005119">
    <property type="entry name" value="LysR_subst-bd"/>
</dbReference>
<keyword evidence="3" id="KW-0238">DNA-binding</keyword>
<evidence type="ECO:0000259" key="6">
    <source>
        <dbReference type="PROSITE" id="PS50931"/>
    </source>
</evidence>
<dbReference type="RefSeq" id="WP_043797932.1">
    <property type="nucleotide sequence ID" value="NZ_CP106982.1"/>
</dbReference>
<sequence>MEIRHLRTFLAVAEELHFGRAAARLHMAQPPVSQQIQQLEKELGVQLFERNTRSVSLTKAGQALQGPAQKVLNDLDLAKRAAMFGSSGITGRVSLGFASASSRRVLPLITRAVKGSEPGIDLALQGQTYGGAVVNQILSGSLDMGLARLPVRDPSIDWHIIDFETLVAALPEDHPLAAKPELEVADLAGEPFVTFPGTQGSTVRDATALIALQAGFSPRIVQEAPDSYTILSLVAAGVGITVTVSSVQHIQMPGLCYRAFSTPVPKMAAVLAWHKKNTDPALHAVVAIAQELLPTPEPEPVLLIR</sequence>
<name>A0AA46PEX7_9NOCA</name>